<dbReference type="AlphaFoldDB" id="A0AAE0F2T5"/>
<keyword evidence="4" id="KW-1185">Reference proteome</keyword>
<dbReference type="Proteomes" id="UP001190700">
    <property type="component" value="Unassembled WGS sequence"/>
</dbReference>
<evidence type="ECO:0000256" key="2">
    <source>
        <dbReference type="SAM" id="MobiDB-lite"/>
    </source>
</evidence>
<organism evidence="3 4">
    <name type="scientific">Cymbomonas tetramitiformis</name>
    <dbReference type="NCBI Taxonomy" id="36881"/>
    <lineage>
        <taxon>Eukaryota</taxon>
        <taxon>Viridiplantae</taxon>
        <taxon>Chlorophyta</taxon>
        <taxon>Pyramimonadophyceae</taxon>
        <taxon>Pyramimonadales</taxon>
        <taxon>Pyramimonadaceae</taxon>
        <taxon>Cymbomonas</taxon>
    </lineage>
</organism>
<evidence type="ECO:0000313" key="3">
    <source>
        <dbReference type="EMBL" id="KAK3249698.1"/>
    </source>
</evidence>
<dbReference type="EMBL" id="LGRX02027214">
    <property type="protein sequence ID" value="KAK3249698.1"/>
    <property type="molecule type" value="Genomic_DNA"/>
</dbReference>
<accession>A0AAE0F2T5</accession>
<keyword evidence="1" id="KW-0175">Coiled coil</keyword>
<gene>
    <name evidence="3" type="ORF">CYMTET_40890</name>
</gene>
<comment type="caution">
    <text evidence="3">The sequence shown here is derived from an EMBL/GenBank/DDBJ whole genome shotgun (WGS) entry which is preliminary data.</text>
</comment>
<feature type="coiled-coil region" evidence="1">
    <location>
        <begin position="558"/>
        <end position="585"/>
    </location>
</feature>
<evidence type="ECO:0000313" key="4">
    <source>
        <dbReference type="Proteomes" id="UP001190700"/>
    </source>
</evidence>
<protein>
    <submittedName>
        <fullName evidence="3">Uncharacterized protein</fullName>
    </submittedName>
</protein>
<feature type="region of interest" description="Disordered" evidence="2">
    <location>
        <begin position="523"/>
        <end position="545"/>
    </location>
</feature>
<proteinExistence type="predicted"/>
<evidence type="ECO:0000256" key="1">
    <source>
        <dbReference type="SAM" id="Coils"/>
    </source>
</evidence>
<sequence length="660" mass="75387">MPINKEKQGFELGKQDRKRDDQYRNAVAFIQKEYCSVRFALESGNFPLCVERTLTRYVKNPGQISQNKQHILVLHEREALVKWMEECSTGSKSVDREQISGKIVEILKAREVRNKHSKGLKYEKLSIAAKQCLQNGGPSRKFFQYLFGYYADRISEKKPVAVEKKRLAQYTEETVNEHFFAEGSGLHDTLVRCGIMDPVTKEITDPKRILNRDETPQFVDFNTQKGNNIRKRVAAKGKSAVLPKKENRECVTIDVVMDLSGFLYGAHLMLSREVLTEGLAPDEIEVFDSRIHEQQKLSTYGLVTINESGVQTGTTLLERYKMLDQELSARNVERPVVEMTDNHDSRYDEDVMSFCESKGIVQWSEKANTSGKFQALDQVNRKLHQEIEKAVREFKLVRLMQLKLIRPTVDISDISVGMTDFVRIFCSIWFSWCTPMDRITAFRRVGIFQNALAPDQIDRTNFIYQPEEKTTLQAPPDVANFSGSPEGLRKGSAEYHKRKYEAMRELARKWQKYETSPVEQGILTPDVLPPLPPKPSKGRLSDKNGSFQFNNILSLKRQKKAEHEAHRLQAEFASLQRDLAREHREAHIAEAAAAKAQAAAELSSAFDKCGNGCKCNLFVNMKPVSCWVSKFKKCPICNEIKKSKCAKAECKRQIVARGPE</sequence>
<name>A0AAE0F2T5_9CHLO</name>
<reference evidence="3 4" key="1">
    <citation type="journal article" date="2015" name="Genome Biol. Evol.">
        <title>Comparative Genomics of a Bacterivorous Green Alga Reveals Evolutionary Causalities and Consequences of Phago-Mixotrophic Mode of Nutrition.</title>
        <authorList>
            <person name="Burns J.A."/>
            <person name="Paasch A."/>
            <person name="Narechania A."/>
            <person name="Kim E."/>
        </authorList>
    </citation>
    <scope>NUCLEOTIDE SEQUENCE [LARGE SCALE GENOMIC DNA]</scope>
    <source>
        <strain evidence="3 4">PLY_AMNH</strain>
    </source>
</reference>